<dbReference type="AlphaFoldDB" id="A0A6M2BRR5"/>
<comment type="catalytic activity">
    <reaction evidence="1">
        <text>(6R)-L-erythro-5,6,7,8-tetrahydrobiopterin + L-phenylalanine + O2 = (4aS,6R)-4a-hydroxy-L-erythro-5,6,7,8-tetrahydrobiopterin + L-tyrosine</text>
        <dbReference type="Rhea" id="RHEA:20273"/>
        <dbReference type="ChEBI" id="CHEBI:15379"/>
        <dbReference type="ChEBI" id="CHEBI:15642"/>
        <dbReference type="ChEBI" id="CHEBI:58095"/>
        <dbReference type="ChEBI" id="CHEBI:58315"/>
        <dbReference type="ChEBI" id="CHEBI:59560"/>
        <dbReference type="EC" id="1.14.16.1"/>
    </reaction>
</comment>
<evidence type="ECO:0000259" key="14">
    <source>
        <dbReference type="PROSITE" id="PS51410"/>
    </source>
</evidence>
<comment type="cofactor">
    <cofactor evidence="2 13">
        <name>Fe(2+)</name>
        <dbReference type="ChEBI" id="CHEBI:29033"/>
    </cofactor>
</comment>
<gene>
    <name evidence="15" type="ORF">G7Y85_09215</name>
</gene>
<evidence type="ECO:0000256" key="3">
    <source>
        <dbReference type="ARBA" id="ARBA00005088"/>
    </source>
</evidence>
<dbReference type="InterPro" id="IPR036951">
    <property type="entry name" value="ArAA_hydroxylase_sf"/>
</dbReference>
<reference evidence="15 16" key="1">
    <citation type="journal article" date="2014" name="Int. J. Syst. Evol. Microbiol.">
        <title>Solimonas terrae sp. nov., isolated from soil.</title>
        <authorList>
            <person name="Kim S.J."/>
            <person name="Moon J.Y."/>
            <person name="Weon H.Y."/>
            <person name="Ahn J.H."/>
            <person name="Chen W.M."/>
            <person name="Kwon S.W."/>
        </authorList>
    </citation>
    <scope>NUCLEOTIDE SEQUENCE [LARGE SCALE GENOMIC DNA]</scope>
    <source>
        <strain evidence="15 16">KIS83-12</strain>
    </source>
</reference>
<keyword evidence="7 13" id="KW-0479">Metal-binding</keyword>
<feature type="domain" description="Biopterin-dependent aromatic amino acid hydroxylase family profile" evidence="14">
    <location>
        <begin position="1"/>
        <end position="285"/>
    </location>
</feature>
<dbReference type="PANTHER" id="PTHR11473:SF24">
    <property type="entry name" value="PHENYLALANINE-4-HYDROXYLASE"/>
    <property type="match status" value="1"/>
</dbReference>
<feature type="binding site" evidence="13">
    <location>
        <position position="136"/>
    </location>
    <ligand>
        <name>Fe cation</name>
        <dbReference type="ChEBI" id="CHEBI:24875"/>
    </ligand>
</feature>
<feature type="binding site" evidence="13">
    <location>
        <position position="177"/>
    </location>
    <ligand>
        <name>Fe cation</name>
        <dbReference type="ChEBI" id="CHEBI:24875"/>
    </ligand>
</feature>
<keyword evidence="16" id="KW-1185">Reference proteome</keyword>
<comment type="pathway">
    <text evidence="3">Amino-acid degradation; L-phenylalanine degradation; acetoacetate and fumarate from L-phenylalanine: step 1/6.</text>
</comment>
<evidence type="ECO:0000256" key="6">
    <source>
        <dbReference type="ARBA" id="ARBA00020276"/>
    </source>
</evidence>
<dbReference type="NCBIfam" id="TIGR01267">
    <property type="entry name" value="Phe4hydrox_mono"/>
    <property type="match status" value="1"/>
</dbReference>
<accession>A0A6M2BRR5</accession>
<keyword evidence="8 15" id="KW-0560">Oxidoreductase</keyword>
<evidence type="ECO:0000313" key="16">
    <source>
        <dbReference type="Proteomes" id="UP000472676"/>
    </source>
</evidence>
<dbReference type="SUPFAM" id="SSF56534">
    <property type="entry name" value="Aromatic aminoacid monoxygenases, catalytic and oligomerization domains"/>
    <property type="match status" value="1"/>
</dbReference>
<dbReference type="Pfam" id="PF00351">
    <property type="entry name" value="Biopterin_H"/>
    <property type="match status" value="1"/>
</dbReference>
<protein>
    <recommendedName>
        <fullName evidence="6">Phenylalanine-4-hydroxylase</fullName>
        <ecNumber evidence="5">1.14.16.1</ecNumber>
    </recommendedName>
    <alternativeName>
        <fullName evidence="12">Phe-4-monooxygenase</fullName>
    </alternativeName>
</protein>
<dbReference type="EC" id="1.14.16.1" evidence="5"/>
<evidence type="ECO:0000256" key="7">
    <source>
        <dbReference type="ARBA" id="ARBA00022723"/>
    </source>
</evidence>
<name>A0A6M2BRR5_9GAMM</name>
<evidence type="ECO:0000256" key="2">
    <source>
        <dbReference type="ARBA" id="ARBA00001954"/>
    </source>
</evidence>
<dbReference type="PRINTS" id="PR00372">
    <property type="entry name" value="FYWHYDRXLASE"/>
</dbReference>
<feature type="binding site" evidence="13">
    <location>
        <position position="131"/>
    </location>
    <ligand>
        <name>Fe cation</name>
        <dbReference type="ChEBI" id="CHEBI:24875"/>
    </ligand>
</feature>
<dbReference type="RefSeq" id="WP_166255317.1">
    <property type="nucleotide sequence ID" value="NZ_JAAMOW010000004.1"/>
</dbReference>
<evidence type="ECO:0000313" key="15">
    <source>
        <dbReference type="EMBL" id="NGY04945.1"/>
    </source>
</evidence>
<evidence type="ECO:0000256" key="10">
    <source>
        <dbReference type="ARBA" id="ARBA00023033"/>
    </source>
</evidence>
<proteinExistence type="inferred from homology"/>
<dbReference type="Proteomes" id="UP000472676">
    <property type="component" value="Unassembled WGS sequence"/>
</dbReference>
<evidence type="ECO:0000256" key="5">
    <source>
        <dbReference type="ARBA" id="ARBA00011995"/>
    </source>
</evidence>
<dbReference type="PANTHER" id="PTHR11473">
    <property type="entry name" value="AROMATIC AMINO ACID HYDROXYLASE"/>
    <property type="match status" value="1"/>
</dbReference>
<dbReference type="InterPro" id="IPR005960">
    <property type="entry name" value="Phe-4-hydroxylase_mono"/>
</dbReference>
<dbReference type="InterPro" id="IPR018301">
    <property type="entry name" value="ArAA_hydroxylase_Fe/CU_BS"/>
</dbReference>
<evidence type="ECO:0000256" key="12">
    <source>
        <dbReference type="ARBA" id="ARBA00029922"/>
    </source>
</evidence>
<comment type="caution">
    <text evidence="15">The sequence shown here is derived from an EMBL/GenBank/DDBJ whole genome shotgun (WGS) entry which is preliminary data.</text>
</comment>
<organism evidence="15 16">
    <name type="scientific">Solimonas terrae</name>
    <dbReference type="NCBI Taxonomy" id="1396819"/>
    <lineage>
        <taxon>Bacteria</taxon>
        <taxon>Pseudomonadati</taxon>
        <taxon>Pseudomonadota</taxon>
        <taxon>Gammaproteobacteria</taxon>
        <taxon>Nevskiales</taxon>
        <taxon>Nevskiaceae</taxon>
        <taxon>Solimonas</taxon>
    </lineage>
</organism>
<evidence type="ECO:0000256" key="11">
    <source>
        <dbReference type="ARBA" id="ARBA00023232"/>
    </source>
</evidence>
<dbReference type="InterPro" id="IPR019774">
    <property type="entry name" value="Aromatic-AA_hydroxylase_C"/>
</dbReference>
<dbReference type="InterPro" id="IPR001273">
    <property type="entry name" value="ArAA_hydroxylase"/>
</dbReference>
<evidence type="ECO:0000256" key="1">
    <source>
        <dbReference type="ARBA" id="ARBA00001060"/>
    </source>
</evidence>
<dbReference type="PROSITE" id="PS51410">
    <property type="entry name" value="BH4_AAA_HYDROXYL_2"/>
    <property type="match status" value="1"/>
</dbReference>
<keyword evidence="9 13" id="KW-0408">Iron</keyword>
<dbReference type="GO" id="GO:0006559">
    <property type="term" value="P:L-phenylalanine catabolic process"/>
    <property type="evidence" value="ECO:0007669"/>
    <property type="project" value="UniProtKB-UniPathway"/>
</dbReference>
<evidence type="ECO:0000256" key="8">
    <source>
        <dbReference type="ARBA" id="ARBA00023002"/>
    </source>
</evidence>
<dbReference type="PROSITE" id="PS00367">
    <property type="entry name" value="BH4_AAA_HYDROXYL_1"/>
    <property type="match status" value="1"/>
</dbReference>
<comment type="similarity">
    <text evidence="4">Belongs to the biopterin-dependent aromatic amino acid hydroxylase family.</text>
</comment>
<dbReference type="GO" id="GO:0004505">
    <property type="term" value="F:phenylalanine 4-monooxygenase activity"/>
    <property type="evidence" value="ECO:0007669"/>
    <property type="project" value="UniProtKB-EC"/>
</dbReference>
<evidence type="ECO:0000256" key="4">
    <source>
        <dbReference type="ARBA" id="ARBA00009712"/>
    </source>
</evidence>
<dbReference type="CDD" id="cd03348">
    <property type="entry name" value="pro_PheOH"/>
    <property type="match status" value="1"/>
</dbReference>
<dbReference type="EMBL" id="JAAMOW010000004">
    <property type="protein sequence ID" value="NGY04945.1"/>
    <property type="molecule type" value="Genomic_DNA"/>
</dbReference>
<evidence type="ECO:0000256" key="13">
    <source>
        <dbReference type="PIRSR" id="PIRSR601273-2"/>
    </source>
</evidence>
<evidence type="ECO:0000256" key="9">
    <source>
        <dbReference type="ARBA" id="ARBA00023004"/>
    </source>
</evidence>
<dbReference type="GO" id="GO:0005506">
    <property type="term" value="F:iron ion binding"/>
    <property type="evidence" value="ECO:0007669"/>
    <property type="project" value="InterPro"/>
</dbReference>
<keyword evidence="11" id="KW-0585">Phenylalanine catabolism</keyword>
<keyword evidence="10 15" id="KW-0503">Monooxygenase</keyword>
<dbReference type="Gene3D" id="1.10.800.10">
    <property type="entry name" value="Aromatic amino acid hydroxylase"/>
    <property type="match status" value="1"/>
</dbReference>
<dbReference type="InterPro" id="IPR036329">
    <property type="entry name" value="Aro-AA_hydroxylase_C_sf"/>
</dbReference>
<sequence length="285" mass="32478">MYGAHTDNSLRGDYSRAKADFTVDQRDHAYSEADHALWRRLYTRQAQLLQSCACREFRDGLARMDAADGVPELESVNARLEPVSGWRLVAVPGFIPDEQFFRHLAARRFPVTVWLRKPEEFDYLVEPDIFHDFFGHVPMFFDSRFADYAQRYGEQALRLLERGALPLLARLYWYTVEFGLIDGDEGLRVYGAGILSSGGETPYAIESADPVRPRFELARCMRTEYRIDSFQKTYFVVRSLDELADVMTRDLSSLVDILQAQPTLAAGRLYAGDEAVPPRSGQLAA</sequence>
<dbReference type="NCBIfam" id="NF008877">
    <property type="entry name" value="PRK11913.1-2"/>
    <property type="match status" value="1"/>
</dbReference>
<dbReference type="UniPathway" id="UPA00139">
    <property type="reaction ID" value="UER00337"/>
</dbReference>